<reference evidence="4 5" key="1">
    <citation type="submission" date="2019-02" db="EMBL/GenBank/DDBJ databases">
        <title>Genome sequencing of the rare red list fungi Antrodiella citrinella (Flaviporus citrinellus).</title>
        <authorList>
            <person name="Buettner E."/>
            <person name="Kellner H."/>
        </authorList>
    </citation>
    <scope>NUCLEOTIDE SEQUENCE [LARGE SCALE GENOMIC DNA]</scope>
    <source>
        <strain evidence="4 5">DSM 108506</strain>
    </source>
</reference>
<evidence type="ECO:0008006" key="6">
    <source>
        <dbReference type="Google" id="ProtNLM"/>
    </source>
</evidence>
<evidence type="ECO:0000313" key="5">
    <source>
        <dbReference type="Proteomes" id="UP000308730"/>
    </source>
</evidence>
<gene>
    <name evidence="4" type="ORF">EUX98_g6212</name>
</gene>
<feature type="transmembrane region" description="Helical" evidence="3">
    <location>
        <begin position="341"/>
        <end position="362"/>
    </location>
</feature>
<comment type="similarity">
    <text evidence="2">Belongs to the major facilitator superfamily. Monocarboxylate porter (TC 2.A.1.13) family.</text>
</comment>
<keyword evidence="3" id="KW-0812">Transmembrane</keyword>
<dbReference type="GO" id="GO:0016020">
    <property type="term" value="C:membrane"/>
    <property type="evidence" value="ECO:0007669"/>
    <property type="project" value="UniProtKB-SubCell"/>
</dbReference>
<feature type="transmembrane region" description="Helical" evidence="3">
    <location>
        <begin position="133"/>
        <end position="150"/>
    </location>
</feature>
<feature type="transmembrane region" description="Helical" evidence="3">
    <location>
        <begin position="220"/>
        <end position="240"/>
    </location>
</feature>
<accession>A0A4S4MQH4</accession>
<name>A0A4S4MQH4_9APHY</name>
<dbReference type="GO" id="GO:0022857">
    <property type="term" value="F:transmembrane transporter activity"/>
    <property type="evidence" value="ECO:0007669"/>
    <property type="project" value="InterPro"/>
</dbReference>
<keyword evidence="3" id="KW-1133">Transmembrane helix</keyword>
<comment type="caution">
    <text evidence="4">The sequence shown here is derived from an EMBL/GenBank/DDBJ whole genome shotgun (WGS) entry which is preliminary data.</text>
</comment>
<dbReference type="PANTHER" id="PTHR11360">
    <property type="entry name" value="MONOCARBOXYLATE TRANSPORTER"/>
    <property type="match status" value="1"/>
</dbReference>
<feature type="transmembrane region" description="Helical" evidence="3">
    <location>
        <begin position="156"/>
        <end position="177"/>
    </location>
</feature>
<evidence type="ECO:0000256" key="2">
    <source>
        <dbReference type="ARBA" id="ARBA00006727"/>
    </source>
</evidence>
<dbReference type="InterPro" id="IPR036259">
    <property type="entry name" value="MFS_trans_sf"/>
</dbReference>
<evidence type="ECO:0000256" key="1">
    <source>
        <dbReference type="ARBA" id="ARBA00004141"/>
    </source>
</evidence>
<dbReference type="InterPro" id="IPR011701">
    <property type="entry name" value="MFS"/>
</dbReference>
<dbReference type="Gene3D" id="1.20.1250.20">
    <property type="entry name" value="MFS general substrate transporter like domains"/>
    <property type="match status" value="2"/>
</dbReference>
<feature type="transmembrane region" description="Helical" evidence="3">
    <location>
        <begin position="66"/>
        <end position="86"/>
    </location>
</feature>
<sequence>MDSSTTTASTRFYEDAYEMSTARGSRSGELGLTAHSSRSDAPLSAPQVLPPVDGGRDAWVFCFWNFILEALVWGFAFSYGIFQAYYTSHPPFSQVSHLAIAAVGPTTIAIQYGEGLVLAFFLGRYPDLFKQTMWAGLAISTTSLFLSGFAKRVELLILLQGIGLGVGGGMMSWPGLFMTNEWFARRKGLASGIIFAGSGIGGFIFPLIVNQLLGKVGLGWTLRIWAVFMMLAGGMSVRGIRHRTPVPKFSTGQLRPKWIPARLPYLKRGFFWVFSAATLLQAMSYFPVSLYIAVFAETVSSPLSATIVLSLFNCSDVVGQIIIGAMSAFLLWGFADTLPRVFAFAIVFGGLSGGFSSAAFTASSESVGPNQEQVTFAISSIIFVKGVAAIIGPVISGILLQAGRSTSLGKYGKFGFGPVELFVGSCAAASSMTSVAVAFTRPKTSLII</sequence>
<feature type="transmembrane region" description="Helical" evidence="3">
    <location>
        <begin position="374"/>
        <end position="401"/>
    </location>
</feature>
<feature type="transmembrane region" description="Helical" evidence="3">
    <location>
        <begin position="265"/>
        <end position="284"/>
    </location>
</feature>
<feature type="transmembrane region" description="Helical" evidence="3">
    <location>
        <begin position="317"/>
        <end position="335"/>
    </location>
</feature>
<dbReference type="PANTHER" id="PTHR11360:SF287">
    <property type="entry name" value="MFS MONOCARBOXYLATE TRANSPORTER"/>
    <property type="match status" value="1"/>
</dbReference>
<feature type="transmembrane region" description="Helical" evidence="3">
    <location>
        <begin position="189"/>
        <end position="208"/>
    </location>
</feature>
<protein>
    <recommendedName>
        <fullName evidence="6">Major facilitator superfamily (MFS) profile domain-containing protein</fullName>
    </recommendedName>
</protein>
<evidence type="ECO:0000313" key="4">
    <source>
        <dbReference type="EMBL" id="THH27985.1"/>
    </source>
</evidence>
<dbReference type="EMBL" id="SGPM01000211">
    <property type="protein sequence ID" value="THH27985.1"/>
    <property type="molecule type" value="Genomic_DNA"/>
</dbReference>
<feature type="transmembrane region" description="Helical" evidence="3">
    <location>
        <begin position="98"/>
        <end position="121"/>
    </location>
</feature>
<dbReference type="Pfam" id="PF07690">
    <property type="entry name" value="MFS_1"/>
    <property type="match status" value="1"/>
</dbReference>
<dbReference type="OrthoDB" id="2799364at2759"/>
<dbReference type="Proteomes" id="UP000308730">
    <property type="component" value="Unassembled WGS sequence"/>
</dbReference>
<comment type="subcellular location">
    <subcellularLocation>
        <location evidence="1">Membrane</location>
        <topology evidence="1">Multi-pass membrane protein</topology>
    </subcellularLocation>
</comment>
<keyword evidence="3" id="KW-0472">Membrane</keyword>
<dbReference type="AlphaFoldDB" id="A0A4S4MQH4"/>
<keyword evidence="5" id="KW-1185">Reference proteome</keyword>
<dbReference type="SUPFAM" id="SSF103473">
    <property type="entry name" value="MFS general substrate transporter"/>
    <property type="match status" value="1"/>
</dbReference>
<dbReference type="InterPro" id="IPR050327">
    <property type="entry name" value="Proton-linked_MCT"/>
</dbReference>
<organism evidence="4 5">
    <name type="scientific">Antrodiella citrinella</name>
    <dbReference type="NCBI Taxonomy" id="2447956"/>
    <lineage>
        <taxon>Eukaryota</taxon>
        <taxon>Fungi</taxon>
        <taxon>Dikarya</taxon>
        <taxon>Basidiomycota</taxon>
        <taxon>Agaricomycotina</taxon>
        <taxon>Agaricomycetes</taxon>
        <taxon>Polyporales</taxon>
        <taxon>Steccherinaceae</taxon>
        <taxon>Antrodiella</taxon>
    </lineage>
</organism>
<proteinExistence type="inferred from homology"/>
<evidence type="ECO:0000256" key="3">
    <source>
        <dbReference type="SAM" id="Phobius"/>
    </source>
</evidence>